<feature type="compositionally biased region" description="Low complexity" evidence="1">
    <location>
        <begin position="19"/>
        <end position="47"/>
    </location>
</feature>
<reference evidence="3 4" key="1">
    <citation type="submission" date="2022-06" db="EMBL/GenBank/DDBJ databases">
        <title>Haloarcula sp. a new haloarchaeum isolate from saline soil.</title>
        <authorList>
            <person name="Strakova D."/>
            <person name="Galisteo C."/>
            <person name="Sanchez-Porro C."/>
            <person name="Ventosa A."/>
        </authorList>
    </citation>
    <scope>NUCLEOTIDE SEQUENCE [LARGE SCALE GENOMIC DNA]</scope>
    <source>
        <strain evidence="3 4">S1AR25-5A</strain>
    </source>
</reference>
<proteinExistence type="predicted"/>
<name>A0AAE4EZ75_9EURY</name>
<evidence type="ECO:0000256" key="1">
    <source>
        <dbReference type="SAM" id="MobiDB-lite"/>
    </source>
</evidence>
<evidence type="ECO:0000259" key="2">
    <source>
        <dbReference type="Pfam" id="PF25942"/>
    </source>
</evidence>
<accession>A0AAE4EZ75</accession>
<dbReference type="Pfam" id="PF25942">
    <property type="entry name" value="Ig_halo"/>
    <property type="match status" value="1"/>
</dbReference>
<dbReference type="EMBL" id="JAMQOM010000006">
    <property type="protein sequence ID" value="MDS0222612.1"/>
    <property type="molecule type" value="Genomic_DNA"/>
</dbReference>
<gene>
    <name evidence="3" type="ORF">NDI54_14800</name>
</gene>
<sequence length="150" mass="15744">MRRRTFLAALALSPITGCAAPSQSATTSSETPATSPTTTAKSSTTPTVTPPPDDPILFVVHNPTESDLTVSVTLTHDGTSLIDETVALAADEAVEYDPGIHTPGAYTLTVAVDGGPTKTRDLPIERFDVGAGSNHYVEIYADEIQIFAEE</sequence>
<dbReference type="InterPro" id="IPR058929">
    <property type="entry name" value="Ig_halo"/>
</dbReference>
<organism evidence="3 4">
    <name type="scientific">Haloarcula terrestris</name>
    <dbReference type="NCBI Taxonomy" id="2950533"/>
    <lineage>
        <taxon>Archaea</taxon>
        <taxon>Methanobacteriati</taxon>
        <taxon>Methanobacteriota</taxon>
        <taxon>Stenosarchaea group</taxon>
        <taxon>Halobacteria</taxon>
        <taxon>Halobacteriales</taxon>
        <taxon>Haloarculaceae</taxon>
        <taxon>Haloarcula</taxon>
    </lineage>
</organism>
<keyword evidence="4" id="KW-1185">Reference proteome</keyword>
<dbReference type="RefSeq" id="WP_310897228.1">
    <property type="nucleotide sequence ID" value="NZ_JAMQOM010000006.1"/>
</dbReference>
<dbReference type="Proteomes" id="UP001253439">
    <property type="component" value="Unassembled WGS sequence"/>
</dbReference>
<feature type="region of interest" description="Disordered" evidence="1">
    <location>
        <begin position="18"/>
        <end position="55"/>
    </location>
</feature>
<feature type="domain" description="Ig-like" evidence="2">
    <location>
        <begin position="68"/>
        <end position="121"/>
    </location>
</feature>
<comment type="caution">
    <text evidence="3">The sequence shown here is derived from an EMBL/GenBank/DDBJ whole genome shotgun (WGS) entry which is preliminary data.</text>
</comment>
<evidence type="ECO:0000313" key="4">
    <source>
        <dbReference type="Proteomes" id="UP001253439"/>
    </source>
</evidence>
<protein>
    <recommendedName>
        <fullName evidence="2">Ig-like domain-containing protein</fullName>
    </recommendedName>
</protein>
<evidence type="ECO:0000313" key="3">
    <source>
        <dbReference type="EMBL" id="MDS0222612.1"/>
    </source>
</evidence>
<dbReference type="AlphaFoldDB" id="A0AAE4EZ75"/>